<evidence type="ECO:0000259" key="5">
    <source>
        <dbReference type="PROSITE" id="PS50865"/>
    </source>
</evidence>
<dbReference type="InterPro" id="IPR002893">
    <property type="entry name" value="Znf_MYND"/>
</dbReference>
<evidence type="ECO:0000256" key="2">
    <source>
        <dbReference type="ARBA" id="ARBA00022771"/>
    </source>
</evidence>
<evidence type="ECO:0000313" key="7">
    <source>
        <dbReference type="Proteomes" id="UP001465755"/>
    </source>
</evidence>
<keyword evidence="2 4" id="KW-0863">Zinc-finger</keyword>
<evidence type="ECO:0000256" key="1">
    <source>
        <dbReference type="ARBA" id="ARBA00022723"/>
    </source>
</evidence>
<dbReference type="Pfam" id="PF01753">
    <property type="entry name" value="zf-MYND"/>
    <property type="match status" value="1"/>
</dbReference>
<proteinExistence type="predicted"/>
<comment type="caution">
    <text evidence="6">The sequence shown here is derived from an EMBL/GenBank/DDBJ whole genome shotgun (WGS) entry which is preliminary data.</text>
</comment>
<dbReference type="Proteomes" id="UP001465755">
    <property type="component" value="Unassembled WGS sequence"/>
</dbReference>
<keyword evidence="1" id="KW-0479">Metal-binding</keyword>
<evidence type="ECO:0000256" key="3">
    <source>
        <dbReference type="ARBA" id="ARBA00022833"/>
    </source>
</evidence>
<gene>
    <name evidence="6" type="ORF">WJX73_009050</name>
</gene>
<accession>A0AAW1PHV2</accession>
<reference evidence="6 7" key="1">
    <citation type="journal article" date="2024" name="Nat. Commun.">
        <title>Phylogenomics reveals the evolutionary origins of lichenization in chlorophyte algae.</title>
        <authorList>
            <person name="Puginier C."/>
            <person name="Libourel C."/>
            <person name="Otte J."/>
            <person name="Skaloud P."/>
            <person name="Haon M."/>
            <person name="Grisel S."/>
            <person name="Petersen M."/>
            <person name="Berrin J.G."/>
            <person name="Delaux P.M."/>
            <person name="Dal Grande F."/>
            <person name="Keller J."/>
        </authorList>
    </citation>
    <scope>NUCLEOTIDE SEQUENCE [LARGE SCALE GENOMIC DNA]</scope>
    <source>
        <strain evidence="6 7">SAG 2036</strain>
    </source>
</reference>
<sequence>MEGSMEEWYASPERAEYVRAGLESGELFDMSLQHPSMRGYKACMEGLCANCNQPGNLKCTKCMTVRYCSRECQKADWKVMHKKTCKTASQWMANTGIPVVPNSKMRKWCRENAAREKAADSQNAQ</sequence>
<evidence type="ECO:0000256" key="4">
    <source>
        <dbReference type="PROSITE-ProRule" id="PRU00134"/>
    </source>
</evidence>
<dbReference type="PROSITE" id="PS50865">
    <property type="entry name" value="ZF_MYND_2"/>
    <property type="match status" value="1"/>
</dbReference>
<protein>
    <recommendedName>
        <fullName evidence="5">MYND-type domain-containing protein</fullName>
    </recommendedName>
</protein>
<dbReference type="AlphaFoldDB" id="A0AAW1PHV2"/>
<dbReference type="GO" id="GO:0008270">
    <property type="term" value="F:zinc ion binding"/>
    <property type="evidence" value="ECO:0007669"/>
    <property type="project" value="UniProtKB-KW"/>
</dbReference>
<dbReference type="EMBL" id="JALJOQ010000021">
    <property type="protein sequence ID" value="KAK9809365.1"/>
    <property type="molecule type" value="Genomic_DNA"/>
</dbReference>
<evidence type="ECO:0000313" key="6">
    <source>
        <dbReference type="EMBL" id="KAK9809365.1"/>
    </source>
</evidence>
<keyword evidence="7" id="KW-1185">Reference proteome</keyword>
<dbReference type="SUPFAM" id="SSF144232">
    <property type="entry name" value="HIT/MYND zinc finger-like"/>
    <property type="match status" value="1"/>
</dbReference>
<dbReference type="Gene3D" id="6.10.140.2220">
    <property type="match status" value="1"/>
</dbReference>
<feature type="domain" description="MYND-type" evidence="5">
    <location>
        <begin position="48"/>
        <end position="85"/>
    </location>
</feature>
<name>A0AAW1PHV2_9CHLO</name>
<keyword evidence="3" id="KW-0862">Zinc</keyword>
<organism evidence="6 7">
    <name type="scientific">Symbiochloris irregularis</name>
    <dbReference type="NCBI Taxonomy" id="706552"/>
    <lineage>
        <taxon>Eukaryota</taxon>
        <taxon>Viridiplantae</taxon>
        <taxon>Chlorophyta</taxon>
        <taxon>core chlorophytes</taxon>
        <taxon>Trebouxiophyceae</taxon>
        <taxon>Trebouxiales</taxon>
        <taxon>Trebouxiaceae</taxon>
        <taxon>Symbiochloris</taxon>
    </lineage>
</organism>